<keyword evidence="12" id="KW-1185">Reference proteome</keyword>
<keyword evidence="4 6" id="KW-0371">Homeobox</keyword>
<protein>
    <submittedName>
        <fullName evidence="11">Uncharacterized protein</fullName>
    </submittedName>
</protein>
<feature type="domain" description="OAR" evidence="10">
    <location>
        <begin position="250"/>
        <end position="263"/>
    </location>
</feature>
<dbReference type="PROSITE" id="PS00027">
    <property type="entry name" value="HOMEOBOX_1"/>
    <property type="match status" value="1"/>
</dbReference>
<dbReference type="InterPro" id="IPR001356">
    <property type="entry name" value="HD"/>
</dbReference>
<dbReference type="FunFam" id="1.10.10.60:FF:000291">
    <property type="entry name" value="ALX homeobox protein 1"/>
    <property type="match status" value="1"/>
</dbReference>
<dbReference type="Gene3D" id="1.10.10.60">
    <property type="entry name" value="Homeodomain-like"/>
    <property type="match status" value="1"/>
</dbReference>
<dbReference type="GeneTree" id="ENSGT00940000160633"/>
<name>A0AAY4EAP8_9TELE</name>
<feature type="DNA-binding region" description="Homeobox" evidence="6">
    <location>
        <begin position="99"/>
        <end position="158"/>
    </location>
</feature>
<dbReference type="InterPro" id="IPR003654">
    <property type="entry name" value="OAR_dom"/>
</dbReference>
<comment type="subcellular location">
    <subcellularLocation>
        <location evidence="1 6 7">Nucleus</location>
    </subcellularLocation>
</comment>
<dbReference type="Pfam" id="PF03826">
    <property type="entry name" value="OAR"/>
    <property type="match status" value="1"/>
</dbReference>
<dbReference type="InterPro" id="IPR050649">
    <property type="entry name" value="Paired_Homeobox_TFs"/>
</dbReference>
<evidence type="ECO:0000256" key="6">
    <source>
        <dbReference type="PROSITE-ProRule" id="PRU00108"/>
    </source>
</evidence>
<evidence type="ECO:0000256" key="4">
    <source>
        <dbReference type="ARBA" id="ARBA00023155"/>
    </source>
</evidence>
<evidence type="ECO:0000256" key="1">
    <source>
        <dbReference type="ARBA" id="ARBA00004123"/>
    </source>
</evidence>
<dbReference type="PANTHER" id="PTHR24329">
    <property type="entry name" value="HOMEOBOX PROTEIN ARISTALESS"/>
    <property type="match status" value="1"/>
</dbReference>
<dbReference type="SUPFAM" id="SSF46689">
    <property type="entry name" value="Homeodomain-like"/>
    <property type="match status" value="1"/>
</dbReference>
<dbReference type="SMART" id="SM00389">
    <property type="entry name" value="HOX"/>
    <property type="match status" value="1"/>
</dbReference>
<dbReference type="PROSITE" id="PS50071">
    <property type="entry name" value="HOMEOBOX_2"/>
    <property type="match status" value="1"/>
</dbReference>
<evidence type="ECO:0000259" key="9">
    <source>
        <dbReference type="PROSITE" id="PS50071"/>
    </source>
</evidence>
<dbReference type="GO" id="GO:0005634">
    <property type="term" value="C:nucleus"/>
    <property type="evidence" value="ECO:0007669"/>
    <property type="project" value="UniProtKB-SubCell"/>
</dbReference>
<dbReference type="InterPro" id="IPR009057">
    <property type="entry name" value="Homeodomain-like_sf"/>
</dbReference>
<dbReference type="Pfam" id="PF00046">
    <property type="entry name" value="Homeodomain"/>
    <property type="match status" value="1"/>
</dbReference>
<dbReference type="Ensembl" id="ENSDCDT00010064597.1">
    <property type="protein sequence ID" value="ENSDCDP00010054061.1"/>
    <property type="gene ID" value="ENSDCDG00010031284.1"/>
</dbReference>
<dbReference type="PANTHER" id="PTHR24329:SF337">
    <property type="entry name" value="ARISTALESS RELATED HOMEOBOX"/>
    <property type="match status" value="1"/>
</dbReference>
<evidence type="ECO:0000259" key="10">
    <source>
        <dbReference type="PROSITE" id="PS50803"/>
    </source>
</evidence>
<reference evidence="11" key="2">
    <citation type="submission" date="2025-08" db="UniProtKB">
        <authorList>
            <consortium name="Ensembl"/>
        </authorList>
    </citation>
    <scope>IDENTIFICATION</scope>
</reference>
<dbReference type="AlphaFoldDB" id="A0AAY4EAP8"/>
<feature type="region of interest" description="Disordered" evidence="8">
    <location>
        <begin position="60"/>
        <end position="103"/>
    </location>
</feature>
<keyword evidence="5 6" id="KW-0539">Nucleus</keyword>
<keyword evidence="2" id="KW-0217">Developmental protein</keyword>
<evidence type="ECO:0000256" key="3">
    <source>
        <dbReference type="ARBA" id="ARBA00023125"/>
    </source>
</evidence>
<dbReference type="GO" id="GO:0000977">
    <property type="term" value="F:RNA polymerase II transcription regulatory region sequence-specific DNA binding"/>
    <property type="evidence" value="ECO:0007669"/>
    <property type="project" value="TreeGrafter"/>
</dbReference>
<feature type="domain" description="Homeobox" evidence="9">
    <location>
        <begin position="97"/>
        <end position="157"/>
    </location>
</feature>
<evidence type="ECO:0000256" key="5">
    <source>
        <dbReference type="ARBA" id="ARBA00023242"/>
    </source>
</evidence>
<organism evidence="11 12">
    <name type="scientific">Denticeps clupeoides</name>
    <name type="common">denticle herring</name>
    <dbReference type="NCBI Taxonomy" id="299321"/>
    <lineage>
        <taxon>Eukaryota</taxon>
        <taxon>Metazoa</taxon>
        <taxon>Chordata</taxon>
        <taxon>Craniata</taxon>
        <taxon>Vertebrata</taxon>
        <taxon>Euteleostomi</taxon>
        <taxon>Actinopterygii</taxon>
        <taxon>Neopterygii</taxon>
        <taxon>Teleostei</taxon>
        <taxon>Clupei</taxon>
        <taxon>Clupeiformes</taxon>
        <taxon>Denticipitoidei</taxon>
        <taxon>Denticipitidae</taxon>
        <taxon>Denticeps</taxon>
    </lineage>
</organism>
<gene>
    <name evidence="11" type="primary">NKX3-2</name>
</gene>
<evidence type="ECO:0000313" key="11">
    <source>
        <dbReference type="Ensembl" id="ENSDCDP00010054061.1"/>
    </source>
</evidence>
<dbReference type="CDD" id="cd00086">
    <property type="entry name" value="homeodomain"/>
    <property type="match status" value="1"/>
</dbReference>
<sequence>MWRSGSARWRQVLQTPGCWCKCGGMSSAGKDAGEDGPVPVPLLSPYCIDSILGRLVRGAAGGGRPAGAEEKLGPAATADDAPCSSAGSDAEDGAAKRKQRRYRTTFTSQQLDGLERTFQKTHYPDVQTREELAMRLDLTEARVQVWFQNRRAKWRKLEKSGAQCHDHLGLTFPAGLAALHPASHYLAGTPFPSYPPEPGSISLGCFLGAAMFPAEHAAPSLSLLVPPCPSLLLAASISPSGSPPADLRASSIAALRLRAKEHSAQLTRPRSRAPPS</sequence>
<evidence type="ECO:0000313" key="12">
    <source>
        <dbReference type="Proteomes" id="UP000694580"/>
    </source>
</evidence>
<dbReference type="Proteomes" id="UP000694580">
    <property type="component" value="Chromosome 6"/>
</dbReference>
<dbReference type="PROSITE" id="PS50803">
    <property type="entry name" value="OAR"/>
    <property type="match status" value="1"/>
</dbReference>
<reference evidence="11" key="3">
    <citation type="submission" date="2025-09" db="UniProtKB">
        <authorList>
            <consortium name="Ensembl"/>
        </authorList>
    </citation>
    <scope>IDENTIFICATION</scope>
</reference>
<proteinExistence type="predicted"/>
<evidence type="ECO:0000256" key="2">
    <source>
        <dbReference type="ARBA" id="ARBA00022473"/>
    </source>
</evidence>
<keyword evidence="3 6" id="KW-0238">DNA-binding</keyword>
<accession>A0AAY4EAP8</accession>
<evidence type="ECO:0000256" key="8">
    <source>
        <dbReference type="SAM" id="MobiDB-lite"/>
    </source>
</evidence>
<dbReference type="InterPro" id="IPR017970">
    <property type="entry name" value="Homeobox_CS"/>
</dbReference>
<reference evidence="11 12" key="1">
    <citation type="submission" date="2020-06" db="EMBL/GenBank/DDBJ databases">
        <authorList>
            <consortium name="Wellcome Sanger Institute Data Sharing"/>
        </authorList>
    </citation>
    <scope>NUCLEOTIDE SEQUENCE [LARGE SCALE GENOMIC DNA]</scope>
</reference>
<dbReference type="GO" id="GO:0000981">
    <property type="term" value="F:DNA-binding transcription factor activity, RNA polymerase II-specific"/>
    <property type="evidence" value="ECO:0007669"/>
    <property type="project" value="InterPro"/>
</dbReference>
<evidence type="ECO:0000256" key="7">
    <source>
        <dbReference type="RuleBase" id="RU000682"/>
    </source>
</evidence>